<feature type="transmembrane region" description="Helical" evidence="1">
    <location>
        <begin position="44"/>
        <end position="66"/>
    </location>
</feature>
<feature type="transmembrane region" description="Helical" evidence="1">
    <location>
        <begin position="113"/>
        <end position="132"/>
    </location>
</feature>
<dbReference type="GO" id="GO:0016787">
    <property type="term" value="F:hydrolase activity"/>
    <property type="evidence" value="ECO:0007669"/>
    <property type="project" value="UniProtKB-KW"/>
</dbReference>
<dbReference type="PANTHER" id="PTHR33979:SF2">
    <property type="entry name" value="PEPTIDASE M50B-LIKE-DOMAIN-CONTAINING PROTEIN"/>
    <property type="match status" value="1"/>
</dbReference>
<dbReference type="Pfam" id="PF13398">
    <property type="entry name" value="Peptidase_M50B"/>
    <property type="match status" value="1"/>
</dbReference>
<feature type="transmembrane region" description="Helical" evidence="1">
    <location>
        <begin position="17"/>
        <end position="38"/>
    </location>
</feature>
<dbReference type="Proteomes" id="UP001224775">
    <property type="component" value="Unassembled WGS sequence"/>
</dbReference>
<keyword evidence="3" id="KW-1185">Reference proteome</keyword>
<keyword evidence="1" id="KW-0472">Membrane</keyword>
<dbReference type="EMBL" id="JATAAI010000066">
    <property type="protein sequence ID" value="KAK1732425.1"/>
    <property type="molecule type" value="Genomic_DNA"/>
</dbReference>
<dbReference type="EC" id="3.4.24.-" evidence="2"/>
<sequence length="224" mass="25280">MPKPNWTLSCCCGDEEVIFIAFLFGYLLANFFLWNNLLLRPIKLIAIFVHEMSHALACWLTGGTVLNNRIEVKERDGGITRYEGGNAYFVLSAGYIGSAFFGMLFIILSGDRIASLVAACIFLFGLVISLYLTKKSETESRVWTVGLSMGFIALTTVFICWIDFSSIHYCNFSRFIMESSSQALQFMTSMTTSSYEDLNNQIHIHAMTCYHVAYRSLRGCYTSL</sequence>
<evidence type="ECO:0000256" key="1">
    <source>
        <dbReference type="SAM" id="Phobius"/>
    </source>
</evidence>
<organism evidence="2 3">
    <name type="scientific">Skeletonema marinoi</name>
    <dbReference type="NCBI Taxonomy" id="267567"/>
    <lineage>
        <taxon>Eukaryota</taxon>
        <taxon>Sar</taxon>
        <taxon>Stramenopiles</taxon>
        <taxon>Ochrophyta</taxon>
        <taxon>Bacillariophyta</taxon>
        <taxon>Coscinodiscophyceae</taxon>
        <taxon>Thalassiosirophycidae</taxon>
        <taxon>Thalassiosirales</taxon>
        <taxon>Skeletonemataceae</taxon>
        <taxon>Skeletonema</taxon>
        <taxon>Skeletonema marinoi-dohrnii complex</taxon>
    </lineage>
</organism>
<keyword evidence="1" id="KW-1133">Transmembrane helix</keyword>
<feature type="transmembrane region" description="Helical" evidence="1">
    <location>
        <begin position="144"/>
        <end position="164"/>
    </location>
</feature>
<keyword evidence="1" id="KW-0812">Transmembrane</keyword>
<accession>A0AAD8XS13</accession>
<evidence type="ECO:0000313" key="2">
    <source>
        <dbReference type="EMBL" id="KAK1732425.1"/>
    </source>
</evidence>
<reference evidence="2" key="1">
    <citation type="submission" date="2023-06" db="EMBL/GenBank/DDBJ databases">
        <title>Survivors Of The Sea: Transcriptome response of Skeletonema marinoi to long-term dormancy.</title>
        <authorList>
            <person name="Pinder M.I.M."/>
            <person name="Kourtchenko O."/>
            <person name="Robertson E.K."/>
            <person name="Larsson T."/>
            <person name="Maumus F."/>
            <person name="Osuna-Cruz C.M."/>
            <person name="Vancaester E."/>
            <person name="Stenow R."/>
            <person name="Vandepoele K."/>
            <person name="Ploug H."/>
            <person name="Bruchert V."/>
            <person name="Godhe A."/>
            <person name="Topel M."/>
        </authorList>
    </citation>
    <scope>NUCLEOTIDE SEQUENCE</scope>
    <source>
        <strain evidence="2">R05AC</strain>
    </source>
</reference>
<feature type="transmembrane region" description="Helical" evidence="1">
    <location>
        <begin position="87"/>
        <end position="107"/>
    </location>
</feature>
<dbReference type="AlphaFoldDB" id="A0AAD8XS13"/>
<protein>
    <submittedName>
        <fullName evidence="2">Metallopeptidase (Family M50)</fullName>
        <ecNumber evidence="2">3.4.24.-</ecNumber>
    </submittedName>
</protein>
<gene>
    <name evidence="2" type="ORF">QTG54_016819</name>
</gene>
<dbReference type="PANTHER" id="PTHR33979">
    <property type="entry name" value="OS02G0221600 PROTEIN"/>
    <property type="match status" value="1"/>
</dbReference>
<comment type="caution">
    <text evidence="2">The sequence shown here is derived from an EMBL/GenBank/DDBJ whole genome shotgun (WGS) entry which is preliminary data.</text>
</comment>
<keyword evidence="2" id="KW-0378">Hydrolase</keyword>
<dbReference type="InterPro" id="IPR049500">
    <property type="entry name" value="Peptidase_M50B-like"/>
</dbReference>
<proteinExistence type="predicted"/>
<evidence type="ECO:0000313" key="3">
    <source>
        <dbReference type="Proteomes" id="UP001224775"/>
    </source>
</evidence>
<name>A0AAD8XS13_9STRA</name>